<sequence>MSTATPSPSSSASSSGAEDRPVTRIFVSLESDQATRYWIPVSAIPTWRQFVAILASIFHNDSPPVLYYVSDRRNVIHESVWQYREFLTQNGIFHVEFERPNQGSATEARGEVVVAVQDRVETVEREGEGVVLDDSGQPLTLPPPPPYSAVGETAPQQGGAAARPGIIVNNVSSNSPPSRGVARSTHDTDPSSLSFALPFVSIFSLHLLIQTPHNLSPSNITPNFTFSQNLIVNPSVAVSHIREIAKRLYLKKHPSAARLQTTYTLLHRRFGPNGPRVFPRRFDEMEDGKTLGDYGCIDEDSRVEVNVQSESEGDSPSPTLSERAAEWIRQIRNPMGTRSTGPPQDDPTAREEYEMDVDEPEDNTEDIPGLRRFHVCDGHIGLQYAGLPCPMASLHEEPVIVKDSSPNEEEEVL</sequence>
<reference evidence="2 3" key="1">
    <citation type="journal article" date="2018" name="Nat. Ecol. Evol.">
        <title>Pezizomycetes genomes reveal the molecular basis of ectomycorrhizal truffle lifestyle.</title>
        <authorList>
            <person name="Murat C."/>
            <person name="Payen T."/>
            <person name="Noel B."/>
            <person name="Kuo A."/>
            <person name="Morin E."/>
            <person name="Chen J."/>
            <person name="Kohler A."/>
            <person name="Krizsan K."/>
            <person name="Balestrini R."/>
            <person name="Da Silva C."/>
            <person name="Montanini B."/>
            <person name="Hainaut M."/>
            <person name="Levati E."/>
            <person name="Barry K.W."/>
            <person name="Belfiori B."/>
            <person name="Cichocki N."/>
            <person name="Clum A."/>
            <person name="Dockter R.B."/>
            <person name="Fauchery L."/>
            <person name="Guy J."/>
            <person name="Iotti M."/>
            <person name="Le Tacon F."/>
            <person name="Lindquist E.A."/>
            <person name="Lipzen A."/>
            <person name="Malagnac F."/>
            <person name="Mello A."/>
            <person name="Molinier V."/>
            <person name="Miyauchi S."/>
            <person name="Poulain J."/>
            <person name="Riccioni C."/>
            <person name="Rubini A."/>
            <person name="Sitrit Y."/>
            <person name="Splivallo R."/>
            <person name="Traeger S."/>
            <person name="Wang M."/>
            <person name="Zifcakova L."/>
            <person name="Wipf D."/>
            <person name="Zambonelli A."/>
            <person name="Paolocci F."/>
            <person name="Nowrousian M."/>
            <person name="Ottonello S."/>
            <person name="Baldrian P."/>
            <person name="Spatafora J.W."/>
            <person name="Henrissat B."/>
            <person name="Nagy L.G."/>
            <person name="Aury J.M."/>
            <person name="Wincker P."/>
            <person name="Grigoriev I.V."/>
            <person name="Bonfante P."/>
            <person name="Martin F.M."/>
        </authorList>
    </citation>
    <scope>NUCLEOTIDE SEQUENCE [LARGE SCALE GENOMIC DNA]</scope>
    <source>
        <strain evidence="2 3">ATCC MYA-4762</strain>
    </source>
</reference>
<dbReference type="Proteomes" id="UP000267821">
    <property type="component" value="Unassembled WGS sequence"/>
</dbReference>
<accession>A0A3N4LNH4</accession>
<evidence type="ECO:0000313" key="3">
    <source>
        <dbReference type="Proteomes" id="UP000267821"/>
    </source>
</evidence>
<evidence type="ECO:0000256" key="1">
    <source>
        <dbReference type="SAM" id="MobiDB-lite"/>
    </source>
</evidence>
<dbReference type="AlphaFoldDB" id="A0A3N4LNH4"/>
<keyword evidence="3" id="KW-1185">Reference proteome</keyword>
<protein>
    <recommendedName>
        <fullName evidence="4">Ubiquitin-like domain-containing protein</fullName>
    </recommendedName>
</protein>
<feature type="compositionally biased region" description="Acidic residues" evidence="1">
    <location>
        <begin position="353"/>
        <end position="365"/>
    </location>
</feature>
<evidence type="ECO:0008006" key="4">
    <source>
        <dbReference type="Google" id="ProtNLM"/>
    </source>
</evidence>
<gene>
    <name evidence="2" type="ORF">L211DRAFT_849852</name>
</gene>
<feature type="region of interest" description="Disordered" evidence="1">
    <location>
        <begin position="333"/>
        <end position="368"/>
    </location>
</feature>
<name>A0A3N4LNH4_9PEZI</name>
<dbReference type="InParanoid" id="A0A3N4LNH4"/>
<dbReference type="OrthoDB" id="5345237at2759"/>
<organism evidence="2 3">
    <name type="scientific">Terfezia boudieri ATCC MYA-4762</name>
    <dbReference type="NCBI Taxonomy" id="1051890"/>
    <lineage>
        <taxon>Eukaryota</taxon>
        <taxon>Fungi</taxon>
        <taxon>Dikarya</taxon>
        <taxon>Ascomycota</taxon>
        <taxon>Pezizomycotina</taxon>
        <taxon>Pezizomycetes</taxon>
        <taxon>Pezizales</taxon>
        <taxon>Pezizaceae</taxon>
        <taxon>Terfezia</taxon>
    </lineage>
</organism>
<dbReference type="EMBL" id="ML121547">
    <property type="protein sequence ID" value="RPB23218.1"/>
    <property type="molecule type" value="Genomic_DNA"/>
</dbReference>
<proteinExistence type="predicted"/>
<evidence type="ECO:0000313" key="2">
    <source>
        <dbReference type="EMBL" id="RPB23218.1"/>
    </source>
</evidence>